<evidence type="ECO:0000256" key="1">
    <source>
        <dbReference type="ARBA" id="ARBA00004123"/>
    </source>
</evidence>
<proteinExistence type="inferred from homology"/>
<evidence type="ECO:0000313" key="8">
    <source>
        <dbReference type="EMBL" id="KAF9514863.1"/>
    </source>
</evidence>
<reference evidence="8" key="1">
    <citation type="journal article" date="2020" name="Nat. Commun.">
        <title>Large-scale genome sequencing of mycorrhizal fungi provides insights into the early evolution of symbiotic traits.</title>
        <authorList>
            <person name="Miyauchi S."/>
            <person name="Kiss E."/>
            <person name="Kuo A."/>
            <person name="Drula E."/>
            <person name="Kohler A."/>
            <person name="Sanchez-Garcia M."/>
            <person name="Morin E."/>
            <person name="Andreopoulos B."/>
            <person name="Barry K.W."/>
            <person name="Bonito G."/>
            <person name="Buee M."/>
            <person name="Carver A."/>
            <person name="Chen C."/>
            <person name="Cichocki N."/>
            <person name="Clum A."/>
            <person name="Culley D."/>
            <person name="Crous P.W."/>
            <person name="Fauchery L."/>
            <person name="Girlanda M."/>
            <person name="Hayes R.D."/>
            <person name="Keri Z."/>
            <person name="LaButti K."/>
            <person name="Lipzen A."/>
            <person name="Lombard V."/>
            <person name="Magnuson J."/>
            <person name="Maillard F."/>
            <person name="Murat C."/>
            <person name="Nolan M."/>
            <person name="Ohm R.A."/>
            <person name="Pangilinan J."/>
            <person name="Pereira M.F."/>
            <person name="Perotto S."/>
            <person name="Peter M."/>
            <person name="Pfister S."/>
            <person name="Riley R."/>
            <person name="Sitrit Y."/>
            <person name="Stielow J.B."/>
            <person name="Szollosi G."/>
            <person name="Zifcakova L."/>
            <person name="Stursova M."/>
            <person name="Spatafora J.W."/>
            <person name="Tedersoo L."/>
            <person name="Vaario L.M."/>
            <person name="Yamada A."/>
            <person name="Yan M."/>
            <person name="Wang P."/>
            <person name="Xu J."/>
            <person name="Bruns T."/>
            <person name="Baldrian P."/>
            <person name="Vilgalys R."/>
            <person name="Dunand C."/>
            <person name="Henrissat B."/>
            <person name="Grigoriev I.V."/>
            <person name="Hibbett D."/>
            <person name="Nagy L.G."/>
            <person name="Martin F.M."/>
        </authorList>
    </citation>
    <scope>NUCLEOTIDE SEQUENCE</scope>
    <source>
        <strain evidence="8">UP504</strain>
    </source>
</reference>
<gene>
    <name evidence="7" type="primary">MED9</name>
    <name evidence="8" type="ORF">BS47DRAFT_1392122</name>
</gene>
<comment type="similarity">
    <text evidence="2 7">Belongs to the Mediator complex subunit 9 family.</text>
</comment>
<dbReference type="GO" id="GO:0006357">
    <property type="term" value="P:regulation of transcription by RNA polymerase II"/>
    <property type="evidence" value="ECO:0007669"/>
    <property type="project" value="InterPro"/>
</dbReference>
<comment type="caution">
    <text evidence="8">The sequence shown here is derived from an EMBL/GenBank/DDBJ whole genome shotgun (WGS) entry which is preliminary data.</text>
</comment>
<dbReference type="AlphaFoldDB" id="A0A9P6AZG0"/>
<accession>A0A9P6AZG0</accession>
<comment type="subcellular location">
    <subcellularLocation>
        <location evidence="1 7">Nucleus</location>
    </subcellularLocation>
</comment>
<evidence type="ECO:0000256" key="3">
    <source>
        <dbReference type="ARBA" id="ARBA00023015"/>
    </source>
</evidence>
<keyword evidence="5 7" id="KW-0804">Transcription</keyword>
<comment type="function">
    <text evidence="7">Component of the Mediator complex, a coactivator involved in the regulated transcription of nearly all RNA polymerase II-dependent genes. Mediator functions as a bridge to convey information from gene-specific regulatory proteins to the basal RNA polymerase II transcription machinery. Mediator is recruited to promoters by direct interactions with regulatory proteins and serves as a scaffold for the assembly of a functional preinitiation complex with RNA polymerase II and the general transcription factors.</text>
</comment>
<evidence type="ECO:0000256" key="7">
    <source>
        <dbReference type="RuleBase" id="RU364145"/>
    </source>
</evidence>
<comment type="subunit">
    <text evidence="7">Component of the Mediator complex.</text>
</comment>
<evidence type="ECO:0000256" key="4">
    <source>
        <dbReference type="ARBA" id="ARBA00023159"/>
    </source>
</evidence>
<evidence type="ECO:0000256" key="5">
    <source>
        <dbReference type="ARBA" id="ARBA00023163"/>
    </source>
</evidence>
<protein>
    <recommendedName>
        <fullName evidence="7">Mediator of RNA polymerase II transcription subunit 9</fullName>
    </recommendedName>
    <alternativeName>
        <fullName evidence="7">Mediator complex subunit 9</fullName>
    </alternativeName>
</protein>
<keyword evidence="4 7" id="KW-0010">Activator</keyword>
<sequence length="97" mass="10704">MSLITAETFEGLLPALIHVATVVNREDAPALQHKQDVAQAANDFKDRLSNARETISNLPGGEMHPGDQDQIIALLKELRDRKRGQLTLFASMHSSDK</sequence>
<dbReference type="OrthoDB" id="2563275at2759"/>
<keyword evidence="3 7" id="KW-0805">Transcription regulation</keyword>
<name>A0A9P6AZG0_9AGAM</name>
<organism evidence="8 9">
    <name type="scientific">Hydnum rufescens UP504</name>
    <dbReference type="NCBI Taxonomy" id="1448309"/>
    <lineage>
        <taxon>Eukaryota</taxon>
        <taxon>Fungi</taxon>
        <taxon>Dikarya</taxon>
        <taxon>Basidiomycota</taxon>
        <taxon>Agaricomycotina</taxon>
        <taxon>Agaricomycetes</taxon>
        <taxon>Cantharellales</taxon>
        <taxon>Hydnaceae</taxon>
        <taxon>Hydnum</taxon>
    </lineage>
</organism>
<dbReference type="EMBL" id="MU128956">
    <property type="protein sequence ID" value="KAF9514863.1"/>
    <property type="molecule type" value="Genomic_DNA"/>
</dbReference>
<dbReference type="GO" id="GO:0016592">
    <property type="term" value="C:mediator complex"/>
    <property type="evidence" value="ECO:0007669"/>
    <property type="project" value="InterPro"/>
</dbReference>
<dbReference type="InterPro" id="IPR011425">
    <property type="entry name" value="Med9"/>
</dbReference>
<dbReference type="GO" id="GO:0003712">
    <property type="term" value="F:transcription coregulator activity"/>
    <property type="evidence" value="ECO:0007669"/>
    <property type="project" value="InterPro"/>
</dbReference>
<dbReference type="Proteomes" id="UP000886523">
    <property type="component" value="Unassembled WGS sequence"/>
</dbReference>
<evidence type="ECO:0000313" key="9">
    <source>
        <dbReference type="Proteomes" id="UP000886523"/>
    </source>
</evidence>
<evidence type="ECO:0000256" key="2">
    <source>
        <dbReference type="ARBA" id="ARBA00008089"/>
    </source>
</evidence>
<dbReference type="Pfam" id="PF07544">
    <property type="entry name" value="Med9"/>
    <property type="match status" value="1"/>
</dbReference>
<evidence type="ECO:0000256" key="6">
    <source>
        <dbReference type="ARBA" id="ARBA00023242"/>
    </source>
</evidence>
<keyword evidence="9" id="KW-1185">Reference proteome</keyword>
<keyword evidence="6 7" id="KW-0539">Nucleus</keyword>